<proteinExistence type="predicted"/>
<comment type="caution">
    <text evidence="2">The sequence shown here is derived from an EMBL/GenBank/DDBJ whole genome shotgun (WGS) entry which is preliminary data.</text>
</comment>
<dbReference type="EMBL" id="MDJY01000033">
    <property type="protein sequence ID" value="OUE24616.1"/>
    <property type="molecule type" value="Genomic_DNA"/>
</dbReference>
<name>A0A251YK32_9MICO</name>
<feature type="compositionally biased region" description="Basic and acidic residues" evidence="1">
    <location>
        <begin position="33"/>
        <end position="58"/>
    </location>
</feature>
<accession>A0A251YK32</accession>
<sequence length="58" mass="6478">MAEKHSAAGYQSLGNGVYRVGAVRRSAVTGRYVVKDHETRVERSSGEEARGRSEERRK</sequence>
<evidence type="ECO:0000313" key="3">
    <source>
        <dbReference type="Proteomes" id="UP000195011"/>
    </source>
</evidence>
<protein>
    <submittedName>
        <fullName evidence="2">Uncharacterized protein</fullName>
    </submittedName>
</protein>
<reference evidence="2 3" key="1">
    <citation type="submission" date="2016-08" db="EMBL/GenBank/DDBJ databases">
        <title>Genome sequence of Clavibacter michiganensis spp strain CFBP8017.</title>
        <authorList>
            <person name="Thapa S.P."/>
            <person name="Coaker G."/>
            <person name="Jacques M.-A."/>
        </authorList>
    </citation>
    <scope>NUCLEOTIDE SEQUENCE [LARGE SCALE GENOMIC DNA]</scope>
    <source>
        <strain evidence="2">CFBP8017</strain>
    </source>
</reference>
<organism evidence="2 3">
    <name type="scientific">Clavibacter michiganensis</name>
    <dbReference type="NCBI Taxonomy" id="28447"/>
    <lineage>
        <taxon>Bacteria</taxon>
        <taxon>Bacillati</taxon>
        <taxon>Actinomycetota</taxon>
        <taxon>Actinomycetes</taxon>
        <taxon>Micrococcales</taxon>
        <taxon>Microbacteriaceae</taxon>
        <taxon>Clavibacter</taxon>
    </lineage>
</organism>
<feature type="region of interest" description="Disordered" evidence="1">
    <location>
        <begin position="28"/>
        <end position="58"/>
    </location>
</feature>
<dbReference type="AlphaFoldDB" id="A0A251YK32"/>
<evidence type="ECO:0000313" key="2">
    <source>
        <dbReference type="EMBL" id="OUE24616.1"/>
    </source>
</evidence>
<dbReference type="Proteomes" id="UP000195011">
    <property type="component" value="Unassembled WGS sequence"/>
</dbReference>
<gene>
    <name evidence="2" type="ORF">BFL36_05975</name>
</gene>
<evidence type="ECO:0000256" key="1">
    <source>
        <dbReference type="SAM" id="MobiDB-lite"/>
    </source>
</evidence>